<dbReference type="OrthoDB" id="2593073at2759"/>
<dbReference type="Gene3D" id="1.20.5.170">
    <property type="match status" value="1"/>
</dbReference>
<dbReference type="PROSITE" id="PS50217">
    <property type="entry name" value="BZIP"/>
    <property type="match status" value="1"/>
</dbReference>
<evidence type="ECO:0000256" key="4">
    <source>
        <dbReference type="SAM" id="Coils"/>
    </source>
</evidence>
<dbReference type="GO" id="GO:0033554">
    <property type="term" value="P:cellular response to stress"/>
    <property type="evidence" value="ECO:0007669"/>
    <property type="project" value="UniProtKB-ARBA"/>
</dbReference>
<feature type="coiled-coil region" evidence="4">
    <location>
        <begin position="149"/>
        <end position="197"/>
    </location>
</feature>
<dbReference type="SMART" id="SM00338">
    <property type="entry name" value="BRLZ"/>
    <property type="match status" value="1"/>
</dbReference>
<evidence type="ECO:0000313" key="7">
    <source>
        <dbReference type="EMBL" id="KIL71094.1"/>
    </source>
</evidence>
<dbReference type="AlphaFoldDB" id="A0A0C2TUW2"/>
<dbReference type="SUPFAM" id="SSF111430">
    <property type="entry name" value="YAP1 redox domain"/>
    <property type="match status" value="1"/>
</dbReference>
<dbReference type="PROSITE" id="PS00036">
    <property type="entry name" value="BZIP_BASIC"/>
    <property type="match status" value="1"/>
</dbReference>
<feature type="region of interest" description="Disordered" evidence="5">
    <location>
        <begin position="30"/>
        <end position="128"/>
    </location>
</feature>
<dbReference type="STRING" id="946122.A0A0C2TUW2"/>
<evidence type="ECO:0000256" key="3">
    <source>
        <dbReference type="ARBA" id="ARBA00023242"/>
    </source>
</evidence>
<evidence type="ECO:0000313" key="8">
    <source>
        <dbReference type="Proteomes" id="UP000054549"/>
    </source>
</evidence>
<comment type="subcellular location">
    <subcellularLocation>
        <location evidence="2">Cytoplasm</location>
    </subcellularLocation>
    <subcellularLocation>
        <location evidence="1">Nucleus</location>
    </subcellularLocation>
</comment>
<dbReference type="Proteomes" id="UP000054549">
    <property type="component" value="Unassembled WGS sequence"/>
</dbReference>
<evidence type="ECO:0000259" key="6">
    <source>
        <dbReference type="PROSITE" id="PS50217"/>
    </source>
</evidence>
<dbReference type="GO" id="GO:0005737">
    <property type="term" value="C:cytoplasm"/>
    <property type="evidence" value="ECO:0007669"/>
    <property type="project" value="UniProtKB-SubCell"/>
</dbReference>
<dbReference type="GO" id="GO:0090575">
    <property type="term" value="C:RNA polymerase II transcription regulator complex"/>
    <property type="evidence" value="ECO:0007669"/>
    <property type="project" value="TreeGrafter"/>
</dbReference>
<organism evidence="7 8">
    <name type="scientific">Amanita muscaria (strain Koide BX008)</name>
    <dbReference type="NCBI Taxonomy" id="946122"/>
    <lineage>
        <taxon>Eukaryota</taxon>
        <taxon>Fungi</taxon>
        <taxon>Dikarya</taxon>
        <taxon>Basidiomycota</taxon>
        <taxon>Agaricomycotina</taxon>
        <taxon>Agaricomycetes</taxon>
        <taxon>Agaricomycetidae</taxon>
        <taxon>Agaricales</taxon>
        <taxon>Pluteineae</taxon>
        <taxon>Amanitaceae</taxon>
        <taxon>Amanita</taxon>
    </lineage>
</organism>
<dbReference type="InterPro" id="IPR046347">
    <property type="entry name" value="bZIP_sf"/>
</dbReference>
<dbReference type="InterPro" id="IPR004827">
    <property type="entry name" value="bZIP"/>
</dbReference>
<keyword evidence="3" id="KW-0539">Nucleus</keyword>
<keyword evidence="8" id="KW-1185">Reference proteome</keyword>
<protein>
    <recommendedName>
        <fullName evidence="6">BZIP domain-containing protein</fullName>
    </recommendedName>
</protein>
<dbReference type="Pfam" id="PF08601">
    <property type="entry name" value="PAP1"/>
    <property type="match status" value="1"/>
</dbReference>
<dbReference type="InParanoid" id="A0A0C2TUW2"/>
<dbReference type="PANTHER" id="PTHR40621">
    <property type="entry name" value="TRANSCRIPTION FACTOR KAPC-RELATED"/>
    <property type="match status" value="1"/>
</dbReference>
<keyword evidence="4" id="KW-0175">Coiled coil</keyword>
<gene>
    <name evidence="7" type="ORF">M378DRAFT_66555</name>
</gene>
<dbReference type="EMBL" id="KN818223">
    <property type="protein sequence ID" value="KIL71094.1"/>
    <property type="molecule type" value="Genomic_DNA"/>
</dbReference>
<name>A0A0C2TUW2_AMAMK</name>
<dbReference type="InterPro" id="IPR050936">
    <property type="entry name" value="AP-1-like"/>
</dbReference>
<feature type="compositionally biased region" description="Basic and acidic residues" evidence="5">
    <location>
        <begin position="71"/>
        <end position="83"/>
    </location>
</feature>
<reference evidence="7 8" key="1">
    <citation type="submission" date="2014-04" db="EMBL/GenBank/DDBJ databases">
        <title>Evolutionary Origins and Diversification of the Mycorrhizal Mutualists.</title>
        <authorList>
            <consortium name="DOE Joint Genome Institute"/>
            <consortium name="Mycorrhizal Genomics Consortium"/>
            <person name="Kohler A."/>
            <person name="Kuo A."/>
            <person name="Nagy L.G."/>
            <person name="Floudas D."/>
            <person name="Copeland A."/>
            <person name="Barry K.W."/>
            <person name="Cichocki N."/>
            <person name="Veneault-Fourrey C."/>
            <person name="LaButti K."/>
            <person name="Lindquist E.A."/>
            <person name="Lipzen A."/>
            <person name="Lundell T."/>
            <person name="Morin E."/>
            <person name="Murat C."/>
            <person name="Riley R."/>
            <person name="Ohm R."/>
            <person name="Sun H."/>
            <person name="Tunlid A."/>
            <person name="Henrissat B."/>
            <person name="Grigoriev I.V."/>
            <person name="Hibbett D.S."/>
            <person name="Martin F."/>
        </authorList>
    </citation>
    <scope>NUCLEOTIDE SEQUENCE [LARGE SCALE GENOMIC DNA]</scope>
    <source>
        <strain evidence="7 8">Koide BX008</strain>
    </source>
</reference>
<proteinExistence type="predicted"/>
<dbReference type="Pfam" id="PF00170">
    <property type="entry name" value="bZIP_1"/>
    <property type="match status" value="1"/>
</dbReference>
<dbReference type="GO" id="GO:0000976">
    <property type="term" value="F:transcription cis-regulatory region binding"/>
    <property type="evidence" value="ECO:0007669"/>
    <property type="project" value="InterPro"/>
</dbReference>
<feature type="compositionally biased region" description="Polar residues" evidence="5">
    <location>
        <begin position="91"/>
        <end position="106"/>
    </location>
</feature>
<dbReference type="InterPro" id="IPR013910">
    <property type="entry name" value="TF_PAP1"/>
</dbReference>
<accession>A0A0C2TUW2</accession>
<evidence type="ECO:0000256" key="2">
    <source>
        <dbReference type="ARBA" id="ARBA00004496"/>
    </source>
</evidence>
<dbReference type="CDD" id="cd14688">
    <property type="entry name" value="bZIP_YAP"/>
    <property type="match status" value="1"/>
</dbReference>
<feature type="region of interest" description="Disordered" evidence="5">
    <location>
        <begin position="389"/>
        <end position="430"/>
    </location>
</feature>
<feature type="domain" description="BZIP" evidence="6">
    <location>
        <begin position="131"/>
        <end position="194"/>
    </location>
</feature>
<dbReference type="GO" id="GO:0001228">
    <property type="term" value="F:DNA-binding transcription activator activity, RNA polymerase II-specific"/>
    <property type="evidence" value="ECO:0007669"/>
    <property type="project" value="TreeGrafter"/>
</dbReference>
<evidence type="ECO:0000256" key="1">
    <source>
        <dbReference type="ARBA" id="ARBA00004123"/>
    </source>
</evidence>
<feature type="compositionally biased region" description="Low complexity" evidence="5">
    <location>
        <begin position="52"/>
        <end position="64"/>
    </location>
</feature>
<dbReference type="InterPro" id="IPR023167">
    <property type="entry name" value="Yap1_redox_dom_sf"/>
</dbReference>
<dbReference type="Gene3D" id="1.10.238.100">
    <property type="entry name" value="YAP1 redox domain. Chain B"/>
    <property type="match status" value="1"/>
</dbReference>
<dbReference type="PANTHER" id="PTHR40621:SF6">
    <property type="entry name" value="AP-1-LIKE TRANSCRIPTION FACTOR YAP1-RELATED"/>
    <property type="match status" value="1"/>
</dbReference>
<dbReference type="SUPFAM" id="SSF57959">
    <property type="entry name" value="Leucine zipper domain"/>
    <property type="match status" value="1"/>
</dbReference>
<dbReference type="HOGENOM" id="CLU_022828_0_0_1"/>
<evidence type="ECO:0000256" key="5">
    <source>
        <dbReference type="SAM" id="MobiDB-lite"/>
    </source>
</evidence>
<sequence length="538" mass="58018">MDAYRDVAHIWDFSNPLNFPQLPEDDFIAALQKQYPHSHSKSNSHDVVNPHSISNPTPSSEDSSPSPPVSEDLHDPAPKRKASDGGLEQGGPNQKAQHTLNSNKKGSNIPAASLPSRRKSIGSGPIVAKDETRLLKRKEQNRAAQRAFRERKEKHVKDLEDQVTALEEKNEQAMTENENLRDLLTRLQTENVVLKQQQASFTFSMPKNNATGGLDTQNQVASSFMDPSIFTPASAASSHTPTLISSPTTTDSSSKYSNPLDWSSLNSFDPSALNILDEPPQATATSGAMDLDFGFGASSDALPGFPYTTIASNPAFFSLASTFDSVTPSHQTSPSSTDPFNFDFNTLTSWPTNQSIQDPSLNDLFAASYMPPANTTDYNAFLSNTPELAPVTRRDDSSGSSSASSASSPPDQLQTPVSEGDTCPKSRGACQKAIKDSGLSPFAPPPQINLPAVLKKTIDTDLTPMISCSGSTIPKTHQSDDNVEVLTAWRAVTSHPNFKEADVNDLCAEFTAKAKCDGTKVVLDPQGVDHILKTISKI</sequence>
<feature type="region of interest" description="Disordered" evidence="5">
    <location>
        <begin position="235"/>
        <end position="256"/>
    </location>
</feature>
<dbReference type="FunCoup" id="A0A0C2TUW2">
    <property type="interactions" value="31"/>
</dbReference>
<feature type="compositionally biased region" description="Low complexity" evidence="5">
    <location>
        <begin position="398"/>
        <end position="408"/>
    </location>
</feature>